<dbReference type="Proteomes" id="UP000295399">
    <property type="component" value="Unassembled WGS sequence"/>
</dbReference>
<dbReference type="AlphaFoldDB" id="A0A4R2PDD0"/>
<reference evidence="2 3" key="1">
    <citation type="submission" date="2019-03" db="EMBL/GenBank/DDBJ databases">
        <title>Genomic Encyclopedia of Type Strains, Phase IV (KMG-IV): sequencing the most valuable type-strain genomes for metagenomic binning, comparative biology and taxonomic classification.</title>
        <authorList>
            <person name="Goeker M."/>
        </authorList>
    </citation>
    <scope>NUCLEOTIDE SEQUENCE [LARGE SCALE GENOMIC DNA]</scope>
    <source>
        <strain evidence="2 3">DSM 2132</strain>
    </source>
</reference>
<sequence>MINAHDATASMLGYLYQSRYALLRALQEGKGNPSHTLSIEKFDDVAFEDTDNPLELIQTKHHSKPGDTSDMSVDTWKTLGIWIGQVKGNPQAMSETRFTFLTTSTAAPETALSKLRMFGELRDVDGAQETLLHAAKSSTNSQTQKAREAFLDMDSKQRKLLIANIWVFDAAPNIVDVREELEELLFYAAPSDQLTNFVDYLEGWWLRKVIGALTDSPPPSIPLAAIQSKIADLRETFQAAKLPLDDGIDAMPPIETLPEDERDFVRQMKLIGLEESPTLAAVHDFYRASEQRSRWARENLLLDGEVDRYDRALYDAWKRKFHSKVDEVRNGCSEDEKKRIGRSIFFWAGLYSKPFRNREELWLSSGSYQILADSVRLGWHPEFNALMNEEGNV</sequence>
<keyword evidence="3" id="KW-1185">Reference proteome</keyword>
<dbReference type="OrthoDB" id="2786695at2"/>
<evidence type="ECO:0000313" key="3">
    <source>
        <dbReference type="Proteomes" id="UP000295399"/>
    </source>
</evidence>
<dbReference type="Pfam" id="PF20283">
    <property type="entry name" value="CTD7"/>
    <property type="match status" value="1"/>
</dbReference>
<feature type="domain" description="ABC-three component systems C-terminal" evidence="1">
    <location>
        <begin position="264"/>
        <end position="386"/>
    </location>
</feature>
<comment type="caution">
    <text evidence="2">The sequence shown here is derived from an EMBL/GenBank/DDBJ whole genome shotgun (WGS) entry which is preliminary data.</text>
</comment>
<protein>
    <recommendedName>
        <fullName evidence="1">ABC-three component systems C-terminal domain-containing protein</fullName>
    </recommendedName>
</protein>
<gene>
    <name evidence="2" type="ORF">EV659_1101</name>
</gene>
<evidence type="ECO:0000313" key="2">
    <source>
        <dbReference type="EMBL" id="TCP31925.1"/>
    </source>
</evidence>
<name>A0A4R2PDD0_RHOSA</name>
<dbReference type="RefSeq" id="WP_132709150.1">
    <property type="nucleotide sequence ID" value="NZ_JACIGF010000010.1"/>
</dbReference>
<evidence type="ECO:0000259" key="1">
    <source>
        <dbReference type="Pfam" id="PF20283"/>
    </source>
</evidence>
<dbReference type="EMBL" id="SLXO01000010">
    <property type="protein sequence ID" value="TCP31925.1"/>
    <property type="molecule type" value="Genomic_DNA"/>
</dbReference>
<organism evidence="2 3">
    <name type="scientific">Rhodothalassium salexigens DSM 2132</name>
    <dbReference type="NCBI Taxonomy" id="1188247"/>
    <lineage>
        <taxon>Bacteria</taxon>
        <taxon>Pseudomonadati</taxon>
        <taxon>Pseudomonadota</taxon>
        <taxon>Alphaproteobacteria</taxon>
        <taxon>Rhodothalassiales</taxon>
        <taxon>Rhodothalassiaceae</taxon>
        <taxon>Rhodothalassium</taxon>
    </lineage>
</organism>
<dbReference type="InterPro" id="IPR046913">
    <property type="entry name" value="ABC-3C_CTD7"/>
</dbReference>
<dbReference type="InParanoid" id="A0A4R2PDD0"/>
<proteinExistence type="predicted"/>
<accession>A0A4R2PDD0</accession>